<keyword evidence="5" id="KW-0472">Membrane</keyword>
<dbReference type="PANTHER" id="PTHR31893">
    <property type="entry name" value="TRANSMEMBRANE PROTEIN 151 HOMOLOG"/>
    <property type="match status" value="1"/>
</dbReference>
<keyword evidence="4" id="KW-1133">Transmembrane helix</keyword>
<gene>
    <name evidence="6" type="ORF">SBAD_LOCUS5357</name>
</gene>
<name>A0A183IP10_9BILA</name>
<evidence type="ECO:0000256" key="5">
    <source>
        <dbReference type="ARBA" id="ARBA00023136"/>
    </source>
</evidence>
<reference evidence="6 7" key="2">
    <citation type="submission" date="2018-11" db="EMBL/GenBank/DDBJ databases">
        <authorList>
            <consortium name="Pathogen Informatics"/>
        </authorList>
    </citation>
    <scope>NUCLEOTIDE SEQUENCE [LARGE SCALE GENOMIC DNA]</scope>
</reference>
<dbReference type="EMBL" id="UZAM01008937">
    <property type="protein sequence ID" value="VDP07022.1"/>
    <property type="molecule type" value="Genomic_DNA"/>
</dbReference>
<dbReference type="WBParaSite" id="SBAD_0000557301-mRNA-1">
    <property type="protein sequence ID" value="SBAD_0000557301-mRNA-1"/>
    <property type="gene ID" value="SBAD_0000557301"/>
</dbReference>
<dbReference type="Proteomes" id="UP000270296">
    <property type="component" value="Unassembled WGS sequence"/>
</dbReference>
<dbReference type="GO" id="GO:0016020">
    <property type="term" value="C:membrane"/>
    <property type="evidence" value="ECO:0007669"/>
    <property type="project" value="UniProtKB-SubCell"/>
</dbReference>
<dbReference type="AlphaFoldDB" id="A0A183IP10"/>
<dbReference type="Pfam" id="PF14857">
    <property type="entry name" value="TMEM151"/>
    <property type="match status" value="1"/>
</dbReference>
<evidence type="ECO:0000313" key="6">
    <source>
        <dbReference type="EMBL" id="VDP07022.1"/>
    </source>
</evidence>
<keyword evidence="3" id="KW-0812">Transmembrane</keyword>
<evidence type="ECO:0000313" key="7">
    <source>
        <dbReference type="Proteomes" id="UP000270296"/>
    </source>
</evidence>
<comment type="similarity">
    <text evidence="2">Belongs to the TMEM151 family.</text>
</comment>
<evidence type="ECO:0000313" key="8">
    <source>
        <dbReference type="WBParaSite" id="SBAD_0000557301-mRNA-1"/>
    </source>
</evidence>
<evidence type="ECO:0000256" key="3">
    <source>
        <dbReference type="ARBA" id="ARBA00022692"/>
    </source>
</evidence>
<evidence type="ECO:0000256" key="4">
    <source>
        <dbReference type="ARBA" id="ARBA00022989"/>
    </source>
</evidence>
<sequence>MAFAFMVYCLYLMECWHCRTRFDLMCKCDVHAVYEYVKIMQISAPVVWWQAICYHYFYHLFKLLLKPLFSGPGITEASTRVDSIPLSYI</sequence>
<accession>A0A183IP10</accession>
<proteinExistence type="inferred from homology"/>
<protein>
    <submittedName>
        <fullName evidence="8">Secreted protein</fullName>
    </submittedName>
</protein>
<organism evidence="8">
    <name type="scientific">Soboliphyme baturini</name>
    <dbReference type="NCBI Taxonomy" id="241478"/>
    <lineage>
        <taxon>Eukaryota</taxon>
        <taxon>Metazoa</taxon>
        <taxon>Ecdysozoa</taxon>
        <taxon>Nematoda</taxon>
        <taxon>Enoplea</taxon>
        <taxon>Dorylaimia</taxon>
        <taxon>Dioctophymatida</taxon>
        <taxon>Dioctophymatoidea</taxon>
        <taxon>Soboliphymatidae</taxon>
        <taxon>Soboliphyme</taxon>
    </lineage>
</organism>
<reference evidence="8" key="1">
    <citation type="submission" date="2016-06" db="UniProtKB">
        <authorList>
            <consortium name="WormBaseParasite"/>
        </authorList>
    </citation>
    <scope>IDENTIFICATION</scope>
</reference>
<comment type="subcellular location">
    <subcellularLocation>
        <location evidence="1">Membrane</location>
        <topology evidence="1">Multi-pass membrane protein</topology>
    </subcellularLocation>
</comment>
<dbReference type="InterPro" id="IPR026767">
    <property type="entry name" value="Tmem151"/>
</dbReference>
<evidence type="ECO:0000256" key="2">
    <source>
        <dbReference type="ARBA" id="ARBA00009583"/>
    </source>
</evidence>
<evidence type="ECO:0000256" key="1">
    <source>
        <dbReference type="ARBA" id="ARBA00004141"/>
    </source>
</evidence>
<dbReference type="PANTHER" id="PTHR31893:SF5">
    <property type="entry name" value="TRANSMEMBRANE PROTEIN 151 HOMOLOG"/>
    <property type="match status" value="1"/>
</dbReference>
<keyword evidence="7" id="KW-1185">Reference proteome</keyword>
<dbReference type="OrthoDB" id="190434at2759"/>